<feature type="region of interest" description="Disordered" evidence="1">
    <location>
        <begin position="68"/>
        <end position="88"/>
    </location>
</feature>
<sequence length="88" mass="10170">MTSTLFNCWKTDSKINTSRFISSCRINQTTNFLLPDQSLLNHNQKIPSSNQPINPQVFNLIRMARIHNKRNHNKSRRLAKTSTSTTNP</sequence>
<proteinExistence type="predicted"/>
<organism evidence="2 3">
    <name type="scientific">Puccinia graminis f. sp. tritici</name>
    <dbReference type="NCBI Taxonomy" id="56615"/>
    <lineage>
        <taxon>Eukaryota</taxon>
        <taxon>Fungi</taxon>
        <taxon>Dikarya</taxon>
        <taxon>Basidiomycota</taxon>
        <taxon>Pucciniomycotina</taxon>
        <taxon>Pucciniomycetes</taxon>
        <taxon>Pucciniales</taxon>
        <taxon>Pucciniaceae</taxon>
        <taxon>Puccinia</taxon>
    </lineage>
</organism>
<evidence type="ECO:0000313" key="2">
    <source>
        <dbReference type="EMBL" id="KAA1113599.1"/>
    </source>
</evidence>
<reference evidence="2 3" key="1">
    <citation type="submission" date="2019-05" db="EMBL/GenBank/DDBJ databases">
        <title>Emergence of the Ug99 lineage of the wheat stem rust pathogen through somatic hybridization.</title>
        <authorList>
            <person name="Li F."/>
            <person name="Upadhyaya N.M."/>
            <person name="Sperschneider J."/>
            <person name="Matny O."/>
            <person name="Nguyen-Phuc H."/>
            <person name="Mago R."/>
            <person name="Raley C."/>
            <person name="Miller M.E."/>
            <person name="Silverstein K.A.T."/>
            <person name="Henningsen E."/>
            <person name="Hirsch C.D."/>
            <person name="Visser B."/>
            <person name="Pretorius Z.A."/>
            <person name="Steffenson B.J."/>
            <person name="Schwessinger B."/>
            <person name="Dodds P.N."/>
            <person name="Figueroa M."/>
        </authorList>
    </citation>
    <scope>NUCLEOTIDE SEQUENCE [LARGE SCALE GENOMIC DNA]</scope>
    <source>
        <strain evidence="2 3">Ug99</strain>
    </source>
</reference>
<accession>A0A5B0QKF2</accession>
<dbReference type="EMBL" id="VDEP01000276">
    <property type="protein sequence ID" value="KAA1113599.1"/>
    <property type="molecule type" value="Genomic_DNA"/>
</dbReference>
<gene>
    <name evidence="2" type="ORF">PGTUg99_002732</name>
</gene>
<comment type="caution">
    <text evidence="2">The sequence shown here is derived from an EMBL/GenBank/DDBJ whole genome shotgun (WGS) entry which is preliminary data.</text>
</comment>
<feature type="compositionally biased region" description="Basic residues" evidence="1">
    <location>
        <begin position="68"/>
        <end position="79"/>
    </location>
</feature>
<dbReference type="Proteomes" id="UP000325313">
    <property type="component" value="Unassembled WGS sequence"/>
</dbReference>
<evidence type="ECO:0000256" key="1">
    <source>
        <dbReference type="SAM" id="MobiDB-lite"/>
    </source>
</evidence>
<name>A0A5B0QKF2_PUCGR</name>
<dbReference type="AlphaFoldDB" id="A0A5B0QKF2"/>
<evidence type="ECO:0000313" key="3">
    <source>
        <dbReference type="Proteomes" id="UP000325313"/>
    </source>
</evidence>
<protein>
    <submittedName>
        <fullName evidence="2">Uncharacterized protein</fullName>
    </submittedName>
</protein>